<dbReference type="SUPFAM" id="SSF144091">
    <property type="entry name" value="Rhomboid-like"/>
    <property type="match status" value="1"/>
</dbReference>
<keyword evidence="7" id="KW-1185">Reference proteome</keyword>
<dbReference type="Gene3D" id="1.20.1540.10">
    <property type="entry name" value="Rhomboid-like"/>
    <property type="match status" value="1"/>
</dbReference>
<accession>A0ABM0GVJ7</accession>
<feature type="compositionally biased region" description="Basic and acidic residues" evidence="5">
    <location>
        <begin position="337"/>
        <end position="354"/>
    </location>
</feature>
<protein>
    <submittedName>
        <fullName evidence="8">Transmembrane protein 115-like</fullName>
    </submittedName>
</protein>
<name>A0ABM0GVJ7_SACKO</name>
<evidence type="ECO:0000256" key="2">
    <source>
        <dbReference type="ARBA" id="ARBA00022692"/>
    </source>
</evidence>
<feature type="compositionally biased region" description="Low complexity" evidence="5">
    <location>
        <begin position="323"/>
        <end position="336"/>
    </location>
</feature>
<keyword evidence="4 6" id="KW-0472">Membrane</keyword>
<feature type="transmembrane region" description="Helical" evidence="6">
    <location>
        <begin position="80"/>
        <end position="97"/>
    </location>
</feature>
<evidence type="ECO:0000256" key="5">
    <source>
        <dbReference type="SAM" id="MobiDB-lite"/>
    </source>
</evidence>
<feature type="transmembrane region" description="Helical" evidence="6">
    <location>
        <begin position="178"/>
        <end position="195"/>
    </location>
</feature>
<dbReference type="SMART" id="SM01160">
    <property type="entry name" value="DUF1751"/>
    <property type="match status" value="1"/>
</dbReference>
<feature type="transmembrane region" description="Helical" evidence="6">
    <location>
        <begin position="106"/>
        <end position="131"/>
    </location>
</feature>
<feature type="transmembrane region" description="Helical" evidence="6">
    <location>
        <begin position="201"/>
        <end position="218"/>
    </location>
</feature>
<keyword evidence="3 6" id="KW-1133">Transmembrane helix</keyword>
<dbReference type="Proteomes" id="UP000694865">
    <property type="component" value="Unplaced"/>
</dbReference>
<feature type="region of interest" description="Disordered" evidence="5">
    <location>
        <begin position="308"/>
        <end position="370"/>
    </location>
</feature>
<keyword evidence="2 6" id="KW-0812">Transmembrane</keyword>
<dbReference type="PANTHER" id="PTHR13377:SF3">
    <property type="entry name" value="TRANSMEMBRANE PROTEIN 115"/>
    <property type="match status" value="1"/>
</dbReference>
<reference evidence="8" key="1">
    <citation type="submission" date="2025-08" db="UniProtKB">
        <authorList>
            <consortium name="RefSeq"/>
        </authorList>
    </citation>
    <scope>IDENTIFICATION</scope>
    <source>
        <tissue evidence="8">Testes</tissue>
    </source>
</reference>
<dbReference type="Pfam" id="PF08551">
    <property type="entry name" value="DUF1751"/>
    <property type="match status" value="1"/>
</dbReference>
<evidence type="ECO:0000313" key="7">
    <source>
        <dbReference type="Proteomes" id="UP000694865"/>
    </source>
</evidence>
<evidence type="ECO:0000313" key="8">
    <source>
        <dbReference type="RefSeq" id="XP_002738252.1"/>
    </source>
</evidence>
<gene>
    <name evidence="8" type="primary">LOC100378481</name>
</gene>
<comment type="subcellular location">
    <subcellularLocation>
        <location evidence="1">Membrane</location>
        <topology evidence="1">Multi-pass membrane protein</topology>
    </subcellularLocation>
</comment>
<feature type="transmembrane region" description="Helical" evidence="6">
    <location>
        <begin position="32"/>
        <end position="60"/>
    </location>
</feature>
<evidence type="ECO:0000256" key="4">
    <source>
        <dbReference type="ARBA" id="ARBA00023136"/>
    </source>
</evidence>
<organism evidence="7 8">
    <name type="scientific">Saccoglossus kowalevskii</name>
    <name type="common">Acorn worm</name>
    <dbReference type="NCBI Taxonomy" id="10224"/>
    <lineage>
        <taxon>Eukaryota</taxon>
        <taxon>Metazoa</taxon>
        <taxon>Hemichordata</taxon>
        <taxon>Enteropneusta</taxon>
        <taxon>Harrimaniidae</taxon>
        <taxon>Saccoglossus</taxon>
    </lineage>
</organism>
<feature type="compositionally biased region" description="Acidic residues" evidence="5">
    <location>
        <begin position="358"/>
        <end position="370"/>
    </location>
</feature>
<evidence type="ECO:0000256" key="1">
    <source>
        <dbReference type="ARBA" id="ARBA00004141"/>
    </source>
</evidence>
<dbReference type="RefSeq" id="XP_002738252.1">
    <property type="nucleotide sequence ID" value="XM_002738206.2"/>
</dbReference>
<feature type="transmembrane region" description="Helical" evidence="6">
    <location>
        <begin position="137"/>
        <end position="157"/>
    </location>
</feature>
<dbReference type="InterPro" id="IPR013861">
    <property type="entry name" value="TMEM115/Pdh1/Rbl19"/>
</dbReference>
<dbReference type="PANTHER" id="PTHR13377">
    <property type="entry name" value="PLACENTAL PROTEIN 6"/>
    <property type="match status" value="1"/>
</dbReference>
<evidence type="ECO:0000256" key="6">
    <source>
        <dbReference type="SAM" id="Phobius"/>
    </source>
</evidence>
<dbReference type="GeneID" id="100378481"/>
<sequence length="370" mass="40735">MASSTNRGIYVSQLQQQIAVILKNSSVVVKSILVATCSLYVVSFLGESILNTLAITPGFVIPPNFRIWTYITHGFLETHIWNVVTDIITLIACGKLIEPLWGALEMLLFCFIVNIGVGLTSAVWYLMIYVATSNIDYLFQVHIHGLAGYIAGITVALKQTMGDYDVINTSLLKMRVKHISLWLVLWSILLFATGFSSGVYPLMTCTGIIVSWVYLRFYQKQSDGSRGDMSDTFTFATFFPEKCQPPIAILANTVHSGLVKARLCKKQVRKYDVGAPSSITISLPGSDANDAERRRQLALRALNERLSRVEEQASWPSMDEQPATTTGTTATTTTASDSDKNKEGDKDKESKKGAESSATEDTEPGETESD</sequence>
<evidence type="ECO:0000256" key="3">
    <source>
        <dbReference type="ARBA" id="ARBA00022989"/>
    </source>
</evidence>
<dbReference type="InterPro" id="IPR035952">
    <property type="entry name" value="Rhomboid-like_sf"/>
</dbReference>
<proteinExistence type="predicted"/>